<accession>A0A8X8XZC1</accession>
<reference evidence="2" key="1">
    <citation type="submission" date="2018-01" db="EMBL/GenBank/DDBJ databases">
        <authorList>
            <person name="Mao J.F."/>
        </authorList>
    </citation>
    <scope>NUCLEOTIDE SEQUENCE</scope>
    <source>
        <strain evidence="2">Huo1</strain>
        <tissue evidence="2">Leaf</tissue>
    </source>
</reference>
<proteinExistence type="predicted"/>
<dbReference type="AlphaFoldDB" id="A0A8X8XZC1"/>
<organism evidence="2">
    <name type="scientific">Salvia splendens</name>
    <name type="common">Scarlet sage</name>
    <dbReference type="NCBI Taxonomy" id="180675"/>
    <lineage>
        <taxon>Eukaryota</taxon>
        <taxon>Viridiplantae</taxon>
        <taxon>Streptophyta</taxon>
        <taxon>Embryophyta</taxon>
        <taxon>Tracheophyta</taxon>
        <taxon>Spermatophyta</taxon>
        <taxon>Magnoliopsida</taxon>
        <taxon>eudicotyledons</taxon>
        <taxon>Gunneridae</taxon>
        <taxon>Pentapetalae</taxon>
        <taxon>asterids</taxon>
        <taxon>lamiids</taxon>
        <taxon>Lamiales</taxon>
        <taxon>Lamiaceae</taxon>
        <taxon>Nepetoideae</taxon>
        <taxon>Mentheae</taxon>
        <taxon>Salviinae</taxon>
        <taxon>Salvia</taxon>
        <taxon>Salvia subgen. Calosphace</taxon>
        <taxon>core Calosphace</taxon>
    </lineage>
</organism>
<reference evidence="2" key="2">
    <citation type="submission" date="2020-08" db="EMBL/GenBank/DDBJ databases">
        <title>Plant Genome Project.</title>
        <authorList>
            <person name="Zhang R.-G."/>
        </authorList>
    </citation>
    <scope>NUCLEOTIDE SEQUENCE</scope>
    <source>
        <strain evidence="2">Huo1</strain>
        <tissue evidence="2">Leaf</tissue>
    </source>
</reference>
<protein>
    <submittedName>
        <fullName evidence="2">Uncharacterized protein</fullName>
    </submittedName>
</protein>
<dbReference type="Proteomes" id="UP000298416">
    <property type="component" value="Unassembled WGS sequence"/>
</dbReference>
<comment type="caution">
    <text evidence="2">The sequence shown here is derived from an EMBL/GenBank/DDBJ whole genome shotgun (WGS) entry which is preliminary data.</text>
</comment>
<dbReference type="EMBL" id="PNBA02000006">
    <property type="protein sequence ID" value="KAG6420256.1"/>
    <property type="molecule type" value="Genomic_DNA"/>
</dbReference>
<evidence type="ECO:0000256" key="1">
    <source>
        <dbReference type="SAM" id="MobiDB-lite"/>
    </source>
</evidence>
<dbReference type="Gene3D" id="1.25.40.180">
    <property type="match status" value="1"/>
</dbReference>
<evidence type="ECO:0000313" key="2">
    <source>
        <dbReference type="EMBL" id="KAG6420256.1"/>
    </source>
</evidence>
<gene>
    <name evidence="2" type="ORF">SASPL_116778</name>
</gene>
<keyword evidence="3" id="KW-1185">Reference proteome</keyword>
<feature type="compositionally biased region" description="Basic and acidic residues" evidence="1">
    <location>
        <begin position="59"/>
        <end position="70"/>
    </location>
</feature>
<evidence type="ECO:0000313" key="3">
    <source>
        <dbReference type="Proteomes" id="UP000298416"/>
    </source>
</evidence>
<name>A0A8X8XZC1_SALSN</name>
<sequence length="200" mass="22985">MNSMQSAVTLDENIALTESEWLSMKKRTSKRPTLPISSPWQRQEANADYVNIPSPARQPESRSRDSGAGRVTAPDKVEVAVSFCWQCGSLLLDVSPQKLKEILAEFSILLRKGELEKRTRFLIVRLLAAYKQKFRDSATARVFEAWDGEYQVTHYVSLYCRVLILRPVLIDFTPIQMVMRKMRLLQSHPHVRGKHLIKSN</sequence>
<feature type="region of interest" description="Disordered" evidence="1">
    <location>
        <begin position="50"/>
        <end position="70"/>
    </location>
</feature>